<feature type="domain" description="Aminoglycoside phosphotransferase" evidence="1">
    <location>
        <begin position="23"/>
        <end position="247"/>
    </location>
</feature>
<reference evidence="2 3" key="1">
    <citation type="submission" date="2021-04" db="EMBL/GenBank/DDBJ databases">
        <title>Draft genome sequence of Paenibacillus cisolokensis, LC2-13A.</title>
        <authorList>
            <person name="Uke A."/>
            <person name="Chhe C."/>
            <person name="Baramee S."/>
            <person name="Kosugi A."/>
        </authorList>
    </citation>
    <scope>NUCLEOTIDE SEQUENCE [LARGE SCALE GENOMIC DNA]</scope>
    <source>
        <strain evidence="2 3">LC2-13A</strain>
    </source>
</reference>
<keyword evidence="3" id="KW-1185">Reference proteome</keyword>
<protein>
    <recommendedName>
        <fullName evidence="1">Aminoglycoside phosphotransferase domain-containing protein</fullName>
    </recommendedName>
</protein>
<evidence type="ECO:0000313" key="3">
    <source>
        <dbReference type="Proteomes" id="UP000680304"/>
    </source>
</evidence>
<evidence type="ECO:0000313" key="2">
    <source>
        <dbReference type="EMBL" id="GIQ66603.1"/>
    </source>
</evidence>
<dbReference type="Proteomes" id="UP000680304">
    <property type="component" value="Unassembled WGS sequence"/>
</dbReference>
<dbReference type="InterPro" id="IPR011009">
    <property type="entry name" value="Kinase-like_dom_sf"/>
</dbReference>
<proteinExistence type="predicted"/>
<dbReference type="Gene3D" id="3.90.1200.10">
    <property type="match status" value="1"/>
</dbReference>
<evidence type="ECO:0000259" key="1">
    <source>
        <dbReference type="Pfam" id="PF01636"/>
    </source>
</evidence>
<organism evidence="2 3">
    <name type="scientific">Paenibacillus cisolokensis</name>
    <dbReference type="NCBI Taxonomy" id="1658519"/>
    <lineage>
        <taxon>Bacteria</taxon>
        <taxon>Bacillati</taxon>
        <taxon>Bacillota</taxon>
        <taxon>Bacilli</taxon>
        <taxon>Bacillales</taxon>
        <taxon>Paenibacillaceae</taxon>
        <taxon>Paenibacillus</taxon>
    </lineage>
</organism>
<accession>A0ABQ4NF69</accession>
<dbReference type="SUPFAM" id="SSF56112">
    <property type="entry name" value="Protein kinase-like (PK-like)"/>
    <property type="match status" value="1"/>
</dbReference>
<comment type="caution">
    <text evidence="2">The sequence shown here is derived from an EMBL/GenBank/DDBJ whole genome shotgun (WGS) entry which is preliminary data.</text>
</comment>
<name>A0ABQ4NF69_9BACL</name>
<dbReference type="PANTHER" id="PTHR39179">
    <property type="entry name" value="SPORE COAT PROTEIN I"/>
    <property type="match status" value="1"/>
</dbReference>
<dbReference type="Gene3D" id="3.30.200.20">
    <property type="entry name" value="Phosphorylase Kinase, domain 1"/>
    <property type="match status" value="1"/>
</dbReference>
<dbReference type="PANTHER" id="PTHR39179:SF1">
    <property type="entry name" value="SPORE COAT PROTEIN I"/>
    <property type="match status" value="1"/>
</dbReference>
<dbReference type="EMBL" id="BOVJ01000195">
    <property type="protein sequence ID" value="GIQ66603.1"/>
    <property type="molecule type" value="Genomic_DNA"/>
</dbReference>
<sequence>MAMSLVARIEEAYSVKISRMKDFRDVHRLSTADGRLICVKRYDIPKPEVDFIARLLIHLADSGFRHAPQVVPNIDGTYCIGSKESLYMITDWVPGRIANFNERTEWKKALRTLAELHRHAEFPALGDVPAARERYTHLRSRIEDYRGYLLAYEASGFIDMCVSLCDAAIRHLGEEQCIEAVEHEASVRAFVHGDYNYPNLIADPQGNMHPIDFENASLEPRMADLAHILQRNVAWKGHEWLRWIEYYDRFKPLSTGDRHLLFALLHTPYPLIRAIRLNKSTRKVHSAVPSGKALDLYLGSLHRIL</sequence>
<dbReference type="InterPro" id="IPR002575">
    <property type="entry name" value="Aminoglycoside_PTrfase"/>
</dbReference>
<dbReference type="Pfam" id="PF01636">
    <property type="entry name" value="APH"/>
    <property type="match status" value="1"/>
</dbReference>
<dbReference type="InterPro" id="IPR047175">
    <property type="entry name" value="CotS-like"/>
</dbReference>
<gene>
    <name evidence="2" type="ORF">PACILC2_51710</name>
</gene>